<dbReference type="Pfam" id="PF01507">
    <property type="entry name" value="PAPS_reduct"/>
    <property type="match status" value="1"/>
</dbReference>
<gene>
    <name evidence="2" type="ORF">CCE28_03060</name>
</gene>
<evidence type="ECO:0000313" key="3">
    <source>
        <dbReference type="Proteomes" id="UP000216024"/>
    </source>
</evidence>
<dbReference type="InterPro" id="IPR017598">
    <property type="entry name" value="SulphurTrfase_DndC"/>
</dbReference>
<dbReference type="PANTHER" id="PTHR43196">
    <property type="entry name" value="SULFATE ADENYLYLTRANSFERASE SUBUNIT 2"/>
    <property type="match status" value="1"/>
</dbReference>
<proteinExistence type="predicted"/>
<keyword evidence="3" id="KW-1185">Reference proteome</keyword>
<comment type="caution">
    <text evidence="2">The sequence shown here is derived from an EMBL/GenBank/DDBJ whole genome shotgun (WGS) entry which is preliminary data.</text>
</comment>
<dbReference type="PANTHER" id="PTHR43196:SF2">
    <property type="entry name" value="PHOSPHOADENOSINE PHOSPHOSULFATE REDUCTASE"/>
    <property type="match status" value="1"/>
</dbReference>
<dbReference type="OrthoDB" id="9774475at2"/>
<dbReference type="EMBL" id="NIBG01000002">
    <property type="protein sequence ID" value="PAB60537.1"/>
    <property type="molecule type" value="Genomic_DNA"/>
</dbReference>
<evidence type="ECO:0000259" key="1">
    <source>
        <dbReference type="Pfam" id="PF01507"/>
    </source>
</evidence>
<dbReference type="REBASE" id="259525">
    <property type="entry name" value="M.Ase2726DndCP"/>
</dbReference>
<reference evidence="2 3" key="1">
    <citation type="submission" date="2017-06" db="EMBL/GenBank/DDBJ databases">
        <title>Draft genome sequence of anaerobic fermentative bacterium Anaeromicrobium sediminis DY2726D isolated from West Pacific Ocean sediments.</title>
        <authorList>
            <person name="Zeng X."/>
        </authorList>
    </citation>
    <scope>NUCLEOTIDE SEQUENCE [LARGE SCALE GENOMIC DNA]</scope>
    <source>
        <strain evidence="2 3">DY2726D</strain>
    </source>
</reference>
<dbReference type="SUPFAM" id="SSF52402">
    <property type="entry name" value="Adenine nucleotide alpha hydrolases-like"/>
    <property type="match status" value="1"/>
</dbReference>
<name>A0A267MM82_9FIRM</name>
<protein>
    <submittedName>
        <fullName evidence="2">Sulfurtransferase DndC</fullName>
    </submittedName>
</protein>
<dbReference type="InterPro" id="IPR002500">
    <property type="entry name" value="PAPS_reduct_dom"/>
</dbReference>
<dbReference type="NCBIfam" id="TIGR03183">
    <property type="entry name" value="DNA_S_dndC"/>
    <property type="match status" value="1"/>
</dbReference>
<dbReference type="GO" id="GO:0016740">
    <property type="term" value="F:transferase activity"/>
    <property type="evidence" value="ECO:0007669"/>
    <property type="project" value="UniProtKB-KW"/>
</dbReference>
<feature type="domain" description="Phosphoadenosine phosphosulphate reductase" evidence="1">
    <location>
        <begin position="31"/>
        <end position="267"/>
    </location>
</feature>
<organism evidence="2 3">
    <name type="scientific">Anaeromicrobium sediminis</name>
    <dbReference type="NCBI Taxonomy" id="1478221"/>
    <lineage>
        <taxon>Bacteria</taxon>
        <taxon>Bacillati</taxon>
        <taxon>Bacillota</taxon>
        <taxon>Clostridia</taxon>
        <taxon>Peptostreptococcales</taxon>
        <taxon>Thermotaleaceae</taxon>
        <taxon>Anaeromicrobium</taxon>
    </lineage>
</organism>
<dbReference type="InterPro" id="IPR014729">
    <property type="entry name" value="Rossmann-like_a/b/a_fold"/>
</dbReference>
<dbReference type="Gene3D" id="3.40.50.620">
    <property type="entry name" value="HUPs"/>
    <property type="match status" value="1"/>
</dbReference>
<dbReference type="Proteomes" id="UP000216024">
    <property type="component" value="Unassembled WGS sequence"/>
</dbReference>
<dbReference type="NCBIfam" id="NF005316">
    <property type="entry name" value="PRK06850.1"/>
    <property type="match status" value="1"/>
</dbReference>
<evidence type="ECO:0000313" key="2">
    <source>
        <dbReference type="EMBL" id="PAB60537.1"/>
    </source>
</evidence>
<dbReference type="InterPro" id="IPR050128">
    <property type="entry name" value="Sulfate_adenylyltrnsfr_sub2"/>
</dbReference>
<keyword evidence="2" id="KW-0808">Transferase</keyword>
<dbReference type="RefSeq" id="WP_095130877.1">
    <property type="nucleotide sequence ID" value="NZ_NIBG01000002.1"/>
</dbReference>
<sequence>MIPSFFKENTLDDLYKEMTMVYLNDNRPWIIGYSGGKDSTVVVELVYHMLLSLPEEKRHKNVYVVSSDTLIENPIILNNLNENMRLINVSAKKDRIPMIAEIVIPHVNDTFWVNVIGRGYPTPKSIMYRWCTERLKIRPSNKFISAHLKNEDVVVLLGVRKDESISRKQRIENKQIDGYLLTPHETLKNDMNRAYVYTPIVDFTTDDVWEILLNQYMGLTPWGSNNIDLFKLYSKGSGYEGECPFVTDSGNTNTCGNSRFGCWICTVVKEDKSLNGFIRSEPWLLPLAQFRRWIMSIRNESQYRRSYKRNGSVQRMKDGTVIYGPFTFEARQEILNKLLETQKIIQRTHPEVTLITLDELKKIDEIWDDEEDLTRQTLVKLYENVVGKKLPWHDYKKTLFDEVALTTIKDLCDESNIDYPLLKALLIQTDKYKHYGNPSKMKKSVEKLLNQGWVHDEIIQQAEQEKEESTKEQYNVTKES</sequence>
<dbReference type="AlphaFoldDB" id="A0A267MM82"/>
<accession>A0A267MM82</accession>